<reference evidence="2" key="1">
    <citation type="journal article" date="2020" name="Microbiol. Resour. Announc.">
        <title>Draft Genome Sequences of Thiorhodococcus mannitoliphagus and Thiorhodococcus minor, Purple Sulfur Photosynthetic Bacteria in the Gammaproteobacterial Family Chromatiaceae.</title>
        <authorList>
            <person name="Aviles F.A."/>
            <person name="Meyer T.E."/>
            <person name="Kyndt J.A."/>
        </authorList>
    </citation>
    <scope>NUCLEOTIDE SEQUENCE [LARGE SCALE GENOMIC DNA]</scope>
    <source>
        <strain evidence="2">DSM 18266</strain>
    </source>
</reference>
<accession>A0A6P1E7D8</accession>
<comment type="caution">
    <text evidence="1">The sequence shown here is derived from an EMBL/GenBank/DDBJ whole genome shotgun (WGS) entry which is preliminary data.</text>
</comment>
<reference evidence="1 2" key="2">
    <citation type="submission" date="2020-02" db="EMBL/GenBank/DDBJ databases">
        <title>Genome sequences of Thiorhodococcus mannitoliphagus and Thiorhodococcus minor, purple sulfur photosynthetic bacteria in the gammaproteobacterial family, Chromatiaceae.</title>
        <authorList>
            <person name="Aviles F.A."/>
            <person name="Meyer T.E."/>
            <person name="Kyndt J.A."/>
        </authorList>
    </citation>
    <scope>NUCLEOTIDE SEQUENCE [LARGE SCALE GENOMIC DNA]</scope>
    <source>
        <strain evidence="1 2">DSM 18266</strain>
    </source>
</reference>
<proteinExistence type="predicted"/>
<evidence type="ECO:0000313" key="1">
    <source>
        <dbReference type="EMBL" id="NEX23904.1"/>
    </source>
</evidence>
<organism evidence="1 2">
    <name type="scientific">Thiorhodococcus mannitoliphagus</name>
    <dbReference type="NCBI Taxonomy" id="329406"/>
    <lineage>
        <taxon>Bacteria</taxon>
        <taxon>Pseudomonadati</taxon>
        <taxon>Pseudomonadota</taxon>
        <taxon>Gammaproteobacteria</taxon>
        <taxon>Chromatiales</taxon>
        <taxon>Chromatiaceae</taxon>
        <taxon>Thiorhodococcus</taxon>
    </lineage>
</organism>
<dbReference type="Proteomes" id="UP000471640">
    <property type="component" value="Unassembled WGS sequence"/>
</dbReference>
<protein>
    <submittedName>
        <fullName evidence="1">Uncharacterized protein</fullName>
    </submittedName>
</protein>
<evidence type="ECO:0000313" key="2">
    <source>
        <dbReference type="Proteomes" id="UP000471640"/>
    </source>
</evidence>
<dbReference type="RefSeq" id="WP_164657292.1">
    <property type="nucleotide sequence ID" value="NZ_JAAIJR010000423.1"/>
</dbReference>
<name>A0A6P1E7D8_9GAMM</name>
<dbReference type="AlphaFoldDB" id="A0A6P1E7D8"/>
<keyword evidence="2" id="KW-1185">Reference proteome</keyword>
<gene>
    <name evidence="1" type="ORF">G3480_27275</name>
</gene>
<sequence>MEHASEYHATEIGIESENDVLVAAIALEPEGYMMFQRGASEATGRSNGCYFEFSDQSQGNYDIVRKCSLKERKLRISLDMPLNGITEISVSLANVENSVSALKNQLTRVFEGTKGVFRH</sequence>
<dbReference type="EMBL" id="JAAIJR010000423">
    <property type="protein sequence ID" value="NEX23904.1"/>
    <property type="molecule type" value="Genomic_DNA"/>
</dbReference>